<dbReference type="AlphaFoldDB" id="A0ABD2MYC9"/>
<organism evidence="1 2">
    <name type="scientific">Cryptolaemus montrouzieri</name>
    <dbReference type="NCBI Taxonomy" id="559131"/>
    <lineage>
        <taxon>Eukaryota</taxon>
        <taxon>Metazoa</taxon>
        <taxon>Ecdysozoa</taxon>
        <taxon>Arthropoda</taxon>
        <taxon>Hexapoda</taxon>
        <taxon>Insecta</taxon>
        <taxon>Pterygota</taxon>
        <taxon>Neoptera</taxon>
        <taxon>Endopterygota</taxon>
        <taxon>Coleoptera</taxon>
        <taxon>Polyphaga</taxon>
        <taxon>Cucujiformia</taxon>
        <taxon>Coccinelloidea</taxon>
        <taxon>Coccinellidae</taxon>
        <taxon>Scymninae</taxon>
        <taxon>Scymnini</taxon>
        <taxon>Cryptolaemus</taxon>
    </lineage>
</organism>
<protein>
    <submittedName>
        <fullName evidence="1">Uncharacterized protein</fullName>
    </submittedName>
</protein>
<keyword evidence="2" id="KW-1185">Reference proteome</keyword>
<gene>
    <name evidence="1" type="ORF">HHI36_021982</name>
</gene>
<comment type="caution">
    <text evidence="1">The sequence shown here is derived from an EMBL/GenBank/DDBJ whole genome shotgun (WGS) entry which is preliminary data.</text>
</comment>
<evidence type="ECO:0000313" key="1">
    <source>
        <dbReference type="EMBL" id="KAL3271500.1"/>
    </source>
</evidence>
<name>A0ABD2MYC9_9CUCU</name>
<dbReference type="Proteomes" id="UP001516400">
    <property type="component" value="Unassembled WGS sequence"/>
</dbReference>
<proteinExistence type="predicted"/>
<evidence type="ECO:0000313" key="2">
    <source>
        <dbReference type="Proteomes" id="UP001516400"/>
    </source>
</evidence>
<dbReference type="EMBL" id="JABFTP020000042">
    <property type="protein sequence ID" value="KAL3271500.1"/>
    <property type="molecule type" value="Genomic_DNA"/>
</dbReference>
<reference evidence="1 2" key="1">
    <citation type="journal article" date="2021" name="BMC Biol.">
        <title>Horizontally acquired antibacterial genes associated with adaptive radiation of ladybird beetles.</title>
        <authorList>
            <person name="Li H.S."/>
            <person name="Tang X.F."/>
            <person name="Huang Y.H."/>
            <person name="Xu Z.Y."/>
            <person name="Chen M.L."/>
            <person name="Du X.Y."/>
            <person name="Qiu B.Y."/>
            <person name="Chen P.T."/>
            <person name="Zhang W."/>
            <person name="Slipinski A."/>
            <person name="Escalona H.E."/>
            <person name="Waterhouse R.M."/>
            <person name="Zwick A."/>
            <person name="Pang H."/>
        </authorList>
    </citation>
    <scope>NUCLEOTIDE SEQUENCE [LARGE SCALE GENOMIC DNA]</scope>
    <source>
        <strain evidence="1">SYSU2018</strain>
    </source>
</reference>
<sequence length="170" mass="19140">MGKNFIGNPYNAESDCEDDNFAFTVEGIDYEISVDSVDIIAETDSEGDEDDDEVNYIIESASESDWLVDDNSYISDSDTYDDDSDEVIEQVPNPEIPAETILNTKPLNETSSTSSIVIHQKENLPQNSIYGNFRCKNCTPFNFFHSFIPLLSFVCCKIIRGIEHVQLTKL</sequence>
<accession>A0ABD2MYC9</accession>